<evidence type="ECO:0000256" key="1">
    <source>
        <dbReference type="ARBA" id="ARBA00022649"/>
    </source>
</evidence>
<dbReference type="AlphaFoldDB" id="A0A8J8G5F0"/>
<sequence>MSYKLVILARAQEEIDEAYEYYEKISQSVMQTFDGQLEVVYNALETNPFFQFRYKNLRALPFKSFPYMAFFDIDEQEKMVYIYSVFNTYQDPEKYPNL</sequence>
<comment type="caution">
    <text evidence="2">The sequence shown here is derived from an EMBL/GenBank/DDBJ whole genome shotgun (WGS) entry which is preliminary data.</text>
</comment>
<gene>
    <name evidence="2" type="ORF">HNQ03_000135</name>
</gene>
<dbReference type="EMBL" id="JABSNO010000001">
    <property type="protein sequence ID" value="NRS91070.1"/>
    <property type="molecule type" value="Genomic_DNA"/>
</dbReference>
<dbReference type="RefSeq" id="WP_173777705.1">
    <property type="nucleotide sequence ID" value="NZ_JABSNO010000001.1"/>
</dbReference>
<organism evidence="2 3">
    <name type="scientific">Frigoriflavimonas asaccharolytica</name>
    <dbReference type="NCBI Taxonomy" id="2735899"/>
    <lineage>
        <taxon>Bacteria</taxon>
        <taxon>Pseudomonadati</taxon>
        <taxon>Bacteroidota</taxon>
        <taxon>Flavobacteriia</taxon>
        <taxon>Flavobacteriales</taxon>
        <taxon>Weeksellaceae</taxon>
        <taxon>Frigoriflavimonas</taxon>
    </lineage>
</organism>
<evidence type="ECO:0000313" key="2">
    <source>
        <dbReference type="EMBL" id="NRS91070.1"/>
    </source>
</evidence>
<evidence type="ECO:0000313" key="3">
    <source>
        <dbReference type="Proteomes" id="UP000610746"/>
    </source>
</evidence>
<keyword evidence="3" id="KW-1185">Reference proteome</keyword>
<dbReference type="InterPro" id="IPR035093">
    <property type="entry name" value="RelE/ParE_toxin_dom_sf"/>
</dbReference>
<dbReference type="Proteomes" id="UP000610746">
    <property type="component" value="Unassembled WGS sequence"/>
</dbReference>
<accession>A0A8J8G5F0</accession>
<reference evidence="2" key="1">
    <citation type="submission" date="2020-05" db="EMBL/GenBank/DDBJ databases">
        <title>Genomic Encyclopedia of Type Strains, Phase IV (KMG-V): Genome sequencing to study the core and pangenomes of soil and plant-associated prokaryotes.</title>
        <authorList>
            <person name="Whitman W."/>
        </authorList>
    </citation>
    <scope>NUCLEOTIDE SEQUENCE</scope>
    <source>
        <strain evidence="2">16F</strain>
    </source>
</reference>
<dbReference type="InterPro" id="IPR007712">
    <property type="entry name" value="RelE/ParE_toxin"/>
</dbReference>
<protein>
    <submittedName>
        <fullName evidence="2">Plasmid stabilization system protein ParE</fullName>
    </submittedName>
</protein>
<dbReference type="Gene3D" id="3.30.2310.20">
    <property type="entry name" value="RelE-like"/>
    <property type="match status" value="1"/>
</dbReference>
<proteinExistence type="predicted"/>
<dbReference type="Pfam" id="PF05016">
    <property type="entry name" value="ParE_toxin"/>
    <property type="match status" value="1"/>
</dbReference>
<keyword evidence="1" id="KW-1277">Toxin-antitoxin system</keyword>
<name>A0A8J8G5F0_9FLAO</name>